<dbReference type="EMBL" id="FNXT01000831">
    <property type="protein sequence ID" value="SZX68024.1"/>
    <property type="molecule type" value="Genomic_DNA"/>
</dbReference>
<evidence type="ECO:0000313" key="6">
    <source>
        <dbReference type="Proteomes" id="UP000256970"/>
    </source>
</evidence>
<dbReference type="InterPro" id="IPR046833">
    <property type="entry name" value="ABC_N"/>
</dbReference>
<sequence length="688" mass="72980">MSGRGGGRGWYYKQKYGGGASRNRQQQEQQGGQYGNQADEGYRGGSGNRQPEAAAAAGWDGDDDDVPSQAGYQAGSRLLGDAQQLFATLNRLDGKGYKAYRDIQGAWQFSGFQLIVDYCQGDPYAAPSRLRVQMPATVAALPPELWSSKLRRIALGDWLARKLAAEANRASAAAAGQAQGWHGAKGGDVTVDLPGQHVLERTAVLVSTAGDVEARFTVGLPAQGRSIMGPWAGQILTQHLARAVQAALMYPALDGASIWRHITTVEDTEVLRAALPGLGLVGFVGDGAILPRKSGASDLPMPPSAGLVPFSSPASLAVEVALPHRGRVRGMGIKQGITLIAGGGFHGKSTLLQALEAGVYNKVPDDGRELVVMLPDAVKVSAEDGRRVEAVDISNFINNLPGGSSTVAFRSDDASGSTSQAANIQEALELGASVLLMDEDTCATNFMMRDARMAALVAPAKEPITPFSSRIALLRAAGISTVLVMGGSGDYFEHADTVIVMDNYLPSDQTQAAHAIAAQHAATMAAVTEAAPAAAAAVGQPVRGGVKVTPRVPQRVYAGGQNDYRGVKTHVRGLHHIQYGDQDIQLSAAEQLVDKSQTRAVADALKWLQAQLQRQQQQQQGGKTLLQWLNELDAAIEQQGLDVLAPQLLGNLARPRRFEIAAAINRIRTLQMTQQQQQQQQQQPQPGG</sequence>
<feature type="domain" description="ATPase of the ABC class N-terminal" evidence="3">
    <location>
        <begin position="83"/>
        <end position="250"/>
    </location>
</feature>
<feature type="region of interest" description="Disordered" evidence="1">
    <location>
        <begin position="1"/>
        <end position="72"/>
    </location>
</feature>
<evidence type="ECO:0000259" key="2">
    <source>
        <dbReference type="Pfam" id="PF09818"/>
    </source>
</evidence>
<dbReference type="Pfam" id="PF09818">
    <property type="entry name" value="ABC_ATPase"/>
    <property type="match status" value="1"/>
</dbReference>
<reference evidence="5 6" key="1">
    <citation type="submission" date="2016-10" db="EMBL/GenBank/DDBJ databases">
        <authorList>
            <person name="Cai Z."/>
        </authorList>
    </citation>
    <scope>NUCLEOTIDE SEQUENCE [LARGE SCALE GENOMIC DNA]</scope>
</reference>
<proteinExistence type="predicted"/>
<gene>
    <name evidence="5" type="ORF">BQ4739_LOCUS8350</name>
</gene>
<dbReference type="InterPro" id="IPR049069">
    <property type="entry name" value="MRB1590-like_C"/>
</dbReference>
<name>A0A383VTC9_TETOB</name>
<dbReference type="InterPro" id="IPR046834">
    <property type="entry name" value="ABC_ATPase_C"/>
</dbReference>
<dbReference type="PANTHER" id="PTHR38149:SF1">
    <property type="entry name" value="ATPASE"/>
    <property type="match status" value="1"/>
</dbReference>
<evidence type="ECO:0000313" key="5">
    <source>
        <dbReference type="EMBL" id="SZX68024.1"/>
    </source>
</evidence>
<dbReference type="Pfam" id="PF21117">
    <property type="entry name" value="MRB1590_C"/>
    <property type="match status" value="1"/>
</dbReference>
<evidence type="ECO:0008006" key="7">
    <source>
        <dbReference type="Google" id="ProtNLM"/>
    </source>
</evidence>
<keyword evidence="6" id="KW-1185">Reference proteome</keyword>
<feature type="domain" description="MRB1590-like C-terminal" evidence="4">
    <location>
        <begin position="568"/>
        <end position="672"/>
    </location>
</feature>
<dbReference type="Pfam" id="PF20446">
    <property type="entry name" value="ABC_N"/>
    <property type="match status" value="1"/>
</dbReference>
<organism evidence="5 6">
    <name type="scientific">Tetradesmus obliquus</name>
    <name type="common">Green alga</name>
    <name type="synonym">Acutodesmus obliquus</name>
    <dbReference type="NCBI Taxonomy" id="3088"/>
    <lineage>
        <taxon>Eukaryota</taxon>
        <taxon>Viridiplantae</taxon>
        <taxon>Chlorophyta</taxon>
        <taxon>core chlorophytes</taxon>
        <taxon>Chlorophyceae</taxon>
        <taxon>CS clade</taxon>
        <taxon>Sphaeropleales</taxon>
        <taxon>Scenedesmaceae</taxon>
        <taxon>Tetradesmus</taxon>
    </lineage>
</organism>
<feature type="compositionally biased region" description="Low complexity" evidence="1">
    <location>
        <begin position="26"/>
        <end position="37"/>
    </location>
</feature>
<dbReference type="AlphaFoldDB" id="A0A383VTC9"/>
<evidence type="ECO:0000259" key="4">
    <source>
        <dbReference type="Pfam" id="PF21117"/>
    </source>
</evidence>
<feature type="domain" description="ATPase of the ABC class C-terminal" evidence="2">
    <location>
        <begin position="256"/>
        <end position="529"/>
    </location>
</feature>
<dbReference type="PANTHER" id="PTHR38149">
    <property type="entry name" value="ATPASE"/>
    <property type="match status" value="1"/>
</dbReference>
<dbReference type="InterPro" id="IPR019195">
    <property type="entry name" value="ABC_ATPase_put"/>
</dbReference>
<evidence type="ECO:0000256" key="1">
    <source>
        <dbReference type="SAM" id="MobiDB-lite"/>
    </source>
</evidence>
<protein>
    <recommendedName>
        <fullName evidence="7">ABC transporter domain-containing protein</fullName>
    </recommendedName>
</protein>
<dbReference type="Proteomes" id="UP000256970">
    <property type="component" value="Unassembled WGS sequence"/>
</dbReference>
<accession>A0A383VTC9</accession>
<evidence type="ECO:0000259" key="3">
    <source>
        <dbReference type="Pfam" id="PF20446"/>
    </source>
</evidence>